<dbReference type="EMBL" id="JAVUPU010000002">
    <property type="protein sequence ID" value="MDT9598261.1"/>
    <property type="molecule type" value="Genomic_DNA"/>
</dbReference>
<dbReference type="SUPFAM" id="SSF53756">
    <property type="entry name" value="UDP-Glycosyltransferase/glycogen phosphorylase"/>
    <property type="match status" value="1"/>
</dbReference>
<dbReference type="Pfam" id="PF13692">
    <property type="entry name" value="Glyco_trans_1_4"/>
    <property type="match status" value="1"/>
</dbReference>
<evidence type="ECO:0000313" key="1">
    <source>
        <dbReference type="EMBL" id="MDT9598261.1"/>
    </source>
</evidence>
<dbReference type="CDD" id="cd03801">
    <property type="entry name" value="GT4_PimA-like"/>
    <property type="match status" value="1"/>
</dbReference>
<name>A0ABU3Q4C1_9SPHN</name>
<proteinExistence type="predicted"/>
<dbReference type="Proteomes" id="UP001259572">
    <property type="component" value="Unassembled WGS sequence"/>
</dbReference>
<organism evidence="1 2">
    <name type="scientific">Sphingosinicella rhizophila</name>
    <dbReference type="NCBI Taxonomy" id="3050082"/>
    <lineage>
        <taxon>Bacteria</taxon>
        <taxon>Pseudomonadati</taxon>
        <taxon>Pseudomonadota</taxon>
        <taxon>Alphaproteobacteria</taxon>
        <taxon>Sphingomonadales</taxon>
        <taxon>Sphingosinicellaceae</taxon>
        <taxon>Sphingosinicella</taxon>
    </lineage>
</organism>
<evidence type="ECO:0000313" key="2">
    <source>
        <dbReference type="Proteomes" id="UP001259572"/>
    </source>
</evidence>
<dbReference type="PANTHER" id="PTHR12526">
    <property type="entry name" value="GLYCOSYLTRANSFERASE"/>
    <property type="match status" value="1"/>
</dbReference>
<sequence length="402" mass="43935">MTDLCVRTRRVLLVSPVSPWPPDSGGAQRTALLHQALARDSSVDLYLLEPMAPEVIEALGPGLIGTFGRNGVLRRAFLRLAGTVSPFLREALPDRRLAAEIAAKIKAGGHQAVVLRYGSTACRLRDLRRLCPNVEILVDVDDFLTQLVEPAESKVGPNPLARLLRQLFAAPVIERRERQALLAADGLWINGWTPAWLNESPGVRAVPLPNIPFHTLEEANIPLSPAATEFLGVAQFRYSPNAEGFDWFLREVWPLILAAAPDSRLRLVGRLPHQPFLERWRNIRGVELAGPVDELSAAYARAGIAIAPIRRGGGTKIKVIEALAMGLPCVCSPHAARGLDRLTGLVVADSPDGFARSCLKLARNEALRRELGESGRRDVERQHSRAVFLAGVRRLLCGEEAA</sequence>
<reference evidence="1 2" key="1">
    <citation type="submission" date="2023-05" db="EMBL/GenBank/DDBJ databases">
        <authorList>
            <person name="Guo Y."/>
        </authorList>
    </citation>
    <scope>NUCLEOTIDE SEQUENCE [LARGE SCALE GENOMIC DNA]</scope>
    <source>
        <strain evidence="1 2">GR2756</strain>
    </source>
</reference>
<gene>
    <name evidence="1" type="ORF">RQX22_04765</name>
</gene>
<accession>A0ABU3Q4C1</accession>
<dbReference type="RefSeq" id="WP_315724147.1">
    <property type="nucleotide sequence ID" value="NZ_JAVUPU010000002.1"/>
</dbReference>
<dbReference type="PANTHER" id="PTHR12526:SF600">
    <property type="entry name" value="GLYCOSYL TRANSFERASE GROUP 1"/>
    <property type="match status" value="1"/>
</dbReference>
<dbReference type="Gene3D" id="3.40.50.2000">
    <property type="entry name" value="Glycogen Phosphorylase B"/>
    <property type="match status" value="1"/>
</dbReference>
<keyword evidence="2" id="KW-1185">Reference proteome</keyword>
<protein>
    <submittedName>
        <fullName evidence="1">Glycosyltransferase family 4 protein</fullName>
    </submittedName>
</protein>
<comment type="caution">
    <text evidence="1">The sequence shown here is derived from an EMBL/GenBank/DDBJ whole genome shotgun (WGS) entry which is preliminary data.</text>
</comment>